<dbReference type="EMBL" id="KP136319">
    <property type="protein sequence ID" value="AJF97317.1"/>
    <property type="molecule type" value="Genomic_DNA"/>
</dbReference>
<dbReference type="GeneID" id="23462234"/>
<evidence type="ECO:0000256" key="1">
    <source>
        <dbReference type="SAM" id="Phobius"/>
    </source>
</evidence>
<reference evidence="2 3" key="1">
    <citation type="journal article" date="2015" name="Parasitol. Res.">
        <title>Viruses in close associations with free-living amoebae.</title>
        <authorList>
            <person name="Scheid P."/>
        </authorList>
    </citation>
    <scope>NUCLEOTIDE SEQUENCE [LARGE SCALE GENOMIC DNA]</scope>
    <source>
        <strain evidence="2">KlaHel</strain>
    </source>
</reference>
<feature type="transmembrane region" description="Helical" evidence="1">
    <location>
        <begin position="35"/>
        <end position="54"/>
    </location>
</feature>
<feature type="transmembrane region" description="Helical" evidence="1">
    <location>
        <begin position="12"/>
        <end position="29"/>
    </location>
</feature>
<evidence type="ECO:0000313" key="2">
    <source>
        <dbReference type="EMBL" id="AJF97317.1"/>
    </source>
</evidence>
<name>A0A0B5JCG6_9VIRU</name>
<dbReference type="KEGG" id="vg:23462234"/>
<proteinExistence type="predicted"/>
<sequence>MSVIVGPRPVGAAAATLRLLAGGPCIAIIVLPWSIFFWSLLSPLFLLVFSYAVASAERRPRIAALGPFHFFLLDHKRIGPITSQGHCPVGCSMRKKIVVRKDRTRSATGRSTSERHWFFCIMNKLLQKNEQPITFVSNPTPFQVNSNTPCVWF</sequence>
<keyword evidence="1" id="KW-0812">Transmembrane</keyword>
<dbReference type="Proteomes" id="UP000202511">
    <property type="component" value="Segment"/>
</dbReference>
<keyword evidence="1" id="KW-0472">Membrane</keyword>
<protein>
    <submittedName>
        <fullName evidence="2">Uncharacterized protein</fullName>
    </submittedName>
</protein>
<organism evidence="2 3">
    <name type="scientific">Pandoravirus inopinatum</name>
    <dbReference type="NCBI Taxonomy" id="1605721"/>
    <lineage>
        <taxon>Viruses</taxon>
        <taxon>Pandoravirus</taxon>
    </lineage>
</organism>
<keyword evidence="1" id="KW-1133">Transmembrane helix</keyword>
<dbReference type="RefSeq" id="YP_009119552.1">
    <property type="nucleotide sequence ID" value="NC_026440.1"/>
</dbReference>
<accession>A0A0B5JCG6</accession>
<evidence type="ECO:0000313" key="3">
    <source>
        <dbReference type="Proteomes" id="UP000202511"/>
    </source>
</evidence>